<dbReference type="InterPro" id="IPR036316">
    <property type="entry name" value="Pili_assmbl_chap_C_dom_sf"/>
</dbReference>
<comment type="subcellular location">
    <subcellularLocation>
        <location evidence="1 8">Periplasm</location>
    </subcellularLocation>
</comment>
<dbReference type="SUPFAM" id="SSF49354">
    <property type="entry name" value="PapD-like"/>
    <property type="match status" value="1"/>
</dbReference>
<keyword evidence="6 8" id="KW-0143">Chaperone</keyword>
<dbReference type="SUPFAM" id="SSF49584">
    <property type="entry name" value="Periplasmic chaperone C-domain"/>
    <property type="match status" value="1"/>
</dbReference>
<comment type="similarity">
    <text evidence="2 8">Belongs to the periplasmic pilus chaperone family.</text>
</comment>
<evidence type="ECO:0000259" key="10">
    <source>
        <dbReference type="Pfam" id="PF02753"/>
    </source>
</evidence>
<protein>
    <submittedName>
        <fullName evidence="11">Fimbrial chaperone</fullName>
    </submittedName>
</protein>
<evidence type="ECO:0000256" key="2">
    <source>
        <dbReference type="ARBA" id="ARBA00007399"/>
    </source>
</evidence>
<organism evidence="11 12">
    <name type="scientific">Dyella nitratireducens</name>
    <dbReference type="NCBI Taxonomy" id="1849580"/>
    <lineage>
        <taxon>Bacteria</taxon>
        <taxon>Pseudomonadati</taxon>
        <taxon>Pseudomonadota</taxon>
        <taxon>Gammaproteobacteria</taxon>
        <taxon>Lysobacterales</taxon>
        <taxon>Rhodanobacteraceae</taxon>
        <taxon>Dyella</taxon>
    </lineage>
</organism>
<comment type="caution">
    <text evidence="11">The sequence shown here is derived from an EMBL/GenBank/DDBJ whole genome shotgun (WGS) entry which is preliminary data.</text>
</comment>
<evidence type="ECO:0000313" key="11">
    <source>
        <dbReference type="EMBL" id="GGA26436.1"/>
    </source>
</evidence>
<dbReference type="PANTHER" id="PTHR30251">
    <property type="entry name" value="PILUS ASSEMBLY CHAPERONE"/>
    <property type="match status" value="1"/>
</dbReference>
<keyword evidence="4" id="KW-0732">Signal</keyword>
<dbReference type="PRINTS" id="PR00969">
    <property type="entry name" value="CHAPERONPILI"/>
</dbReference>
<dbReference type="InterPro" id="IPR016148">
    <property type="entry name" value="Pili_assmbl_chaperone_C"/>
</dbReference>
<dbReference type="InterPro" id="IPR008962">
    <property type="entry name" value="PapD-like_sf"/>
</dbReference>
<evidence type="ECO:0000256" key="8">
    <source>
        <dbReference type="RuleBase" id="RU003918"/>
    </source>
</evidence>
<keyword evidence="5" id="KW-0574">Periplasm</keyword>
<dbReference type="Gene3D" id="2.60.40.10">
    <property type="entry name" value="Immunoglobulins"/>
    <property type="match status" value="2"/>
</dbReference>
<evidence type="ECO:0000256" key="6">
    <source>
        <dbReference type="ARBA" id="ARBA00023186"/>
    </source>
</evidence>
<keyword evidence="12" id="KW-1185">Reference proteome</keyword>
<dbReference type="EMBL" id="BMJA01000001">
    <property type="protein sequence ID" value="GGA26436.1"/>
    <property type="molecule type" value="Genomic_DNA"/>
</dbReference>
<dbReference type="Proteomes" id="UP000620046">
    <property type="component" value="Unassembled WGS sequence"/>
</dbReference>
<keyword evidence="3" id="KW-1029">Fimbrium biogenesis</keyword>
<dbReference type="InterPro" id="IPR018046">
    <property type="entry name" value="Pili_assmbl_chaperone_CS"/>
</dbReference>
<evidence type="ECO:0000256" key="1">
    <source>
        <dbReference type="ARBA" id="ARBA00004418"/>
    </source>
</evidence>
<feature type="domain" description="Pili assembly chaperone N-terminal" evidence="9">
    <location>
        <begin position="38"/>
        <end position="161"/>
    </location>
</feature>
<evidence type="ECO:0000256" key="5">
    <source>
        <dbReference type="ARBA" id="ARBA00022764"/>
    </source>
</evidence>
<dbReference type="Pfam" id="PF00345">
    <property type="entry name" value="PapD_N"/>
    <property type="match status" value="1"/>
</dbReference>
<reference evidence="12" key="1">
    <citation type="journal article" date="2019" name="Int. J. Syst. Evol. Microbiol.">
        <title>The Global Catalogue of Microorganisms (GCM) 10K type strain sequencing project: providing services to taxonomists for standard genome sequencing and annotation.</title>
        <authorList>
            <consortium name="The Broad Institute Genomics Platform"/>
            <consortium name="The Broad Institute Genome Sequencing Center for Infectious Disease"/>
            <person name="Wu L."/>
            <person name="Ma J."/>
        </authorList>
    </citation>
    <scope>NUCLEOTIDE SEQUENCE [LARGE SCALE GENOMIC DNA]</scope>
    <source>
        <strain evidence="12">CGMCC 1.15439</strain>
    </source>
</reference>
<dbReference type="InterPro" id="IPR016147">
    <property type="entry name" value="Pili_assmbl_chaperone_N"/>
</dbReference>
<gene>
    <name evidence="11" type="primary">fimB</name>
    <name evidence="11" type="ORF">GCM10010981_13870</name>
</gene>
<sequence>MLCRSLNPESLSMNTLLRTVLAGLLTMCLFTGTANASVLIAGTRVVFPAQDGEVTVRLTNDNAHPALVEAWIDNGDPKSTPDKVNVPFLITPPLFRMEAHKDQDLRIISTPAPLPSDRESLFWLNVLEIPPKPSAQESAGKNLLQFAIRSRLKLFYRPAHLPGDAQTAPGKVTWKAVADGQGYALEVHNPTPYHVTIVKLSLDVDGKPYSADIGMVDPLGSLRLKIRGLTTSPASGTSVAYDIVNDYGATASFKGSVSP</sequence>
<name>A0ABQ1FSX3_9GAMM</name>
<dbReference type="InterPro" id="IPR050643">
    <property type="entry name" value="Periplasmic_pilus_chap"/>
</dbReference>
<evidence type="ECO:0000256" key="4">
    <source>
        <dbReference type="ARBA" id="ARBA00022729"/>
    </source>
</evidence>
<evidence type="ECO:0000259" key="9">
    <source>
        <dbReference type="Pfam" id="PF00345"/>
    </source>
</evidence>
<evidence type="ECO:0000256" key="3">
    <source>
        <dbReference type="ARBA" id="ARBA00022558"/>
    </source>
</evidence>
<keyword evidence="7" id="KW-0393">Immunoglobulin domain</keyword>
<dbReference type="PANTHER" id="PTHR30251:SF2">
    <property type="entry name" value="FIMBRIAL CHAPERONE YADV-RELATED"/>
    <property type="match status" value="1"/>
</dbReference>
<evidence type="ECO:0000313" key="12">
    <source>
        <dbReference type="Proteomes" id="UP000620046"/>
    </source>
</evidence>
<dbReference type="Pfam" id="PF02753">
    <property type="entry name" value="PapD_C"/>
    <property type="match status" value="1"/>
</dbReference>
<evidence type="ECO:0000256" key="7">
    <source>
        <dbReference type="ARBA" id="ARBA00023319"/>
    </source>
</evidence>
<dbReference type="InterPro" id="IPR001829">
    <property type="entry name" value="Pili_assmbl_chaperone_bac"/>
</dbReference>
<dbReference type="PROSITE" id="PS00635">
    <property type="entry name" value="PILI_CHAPERONE"/>
    <property type="match status" value="1"/>
</dbReference>
<proteinExistence type="inferred from homology"/>
<accession>A0ABQ1FSX3</accession>
<dbReference type="InterPro" id="IPR013783">
    <property type="entry name" value="Ig-like_fold"/>
</dbReference>
<feature type="domain" description="Pili assembly chaperone C-terminal" evidence="10">
    <location>
        <begin position="187"/>
        <end position="250"/>
    </location>
</feature>